<dbReference type="InterPro" id="IPR029025">
    <property type="entry name" value="T3SS_substrate_exporter_C"/>
</dbReference>
<reference evidence="7" key="1">
    <citation type="journal article" date="2020" name="Microbiol. Resour. Announc.">
        <title>Draft Genome Sequences of Thiorhodococcus mannitoliphagus and Thiorhodococcus minor, Purple Sulfur Photosynthetic Bacteria in the Gammaproteobacterial Family Chromatiaceae.</title>
        <authorList>
            <person name="Aviles F.A."/>
            <person name="Meyer T.E."/>
            <person name="Kyndt J.A."/>
        </authorList>
    </citation>
    <scope>NUCLEOTIDE SEQUENCE [LARGE SCALE GENOMIC DNA]</scope>
    <source>
        <strain evidence="7">DSM 18266</strain>
    </source>
</reference>
<evidence type="ECO:0000256" key="5">
    <source>
        <dbReference type="SAM" id="MobiDB-lite"/>
    </source>
</evidence>
<dbReference type="Pfam" id="PF01312">
    <property type="entry name" value="Bac_export_2"/>
    <property type="match status" value="1"/>
</dbReference>
<keyword evidence="3" id="KW-0813">Transport</keyword>
<dbReference type="SUPFAM" id="SSF160544">
    <property type="entry name" value="EscU C-terminal domain-like"/>
    <property type="match status" value="1"/>
</dbReference>
<comment type="function">
    <text evidence="4">Required for formation of the rod structure in the basal body of the flagellar apparatus. Together with FliI and FliH, may constitute the export apparatus of flagellin.</text>
</comment>
<dbReference type="PANTHER" id="PTHR30531">
    <property type="entry name" value="FLAGELLAR BIOSYNTHETIC PROTEIN FLHB"/>
    <property type="match status" value="1"/>
</dbReference>
<dbReference type="PANTHER" id="PTHR30531:SF12">
    <property type="entry name" value="FLAGELLAR BIOSYNTHETIC PROTEIN FLHB"/>
    <property type="match status" value="1"/>
</dbReference>
<dbReference type="RefSeq" id="WP_164653250.1">
    <property type="nucleotide sequence ID" value="NZ_JAAIJR010000022.1"/>
</dbReference>
<accession>A0A6P1DVN4</accession>
<evidence type="ECO:0000256" key="4">
    <source>
        <dbReference type="ARBA" id="ARBA00025078"/>
    </source>
</evidence>
<keyword evidence="3" id="KW-0653">Protein transport</keyword>
<dbReference type="InterPro" id="IPR006135">
    <property type="entry name" value="T3SS_substrate_exporter"/>
</dbReference>
<evidence type="ECO:0000256" key="1">
    <source>
        <dbReference type="ARBA" id="ARBA00010690"/>
    </source>
</evidence>
<comment type="similarity">
    <text evidence="1">Belongs to the type III secretion exporter family.</text>
</comment>
<dbReference type="EMBL" id="JAAIJR010000022">
    <property type="protein sequence ID" value="NEX20142.1"/>
    <property type="molecule type" value="Genomic_DNA"/>
</dbReference>
<reference evidence="6 7" key="2">
    <citation type="submission" date="2020-02" db="EMBL/GenBank/DDBJ databases">
        <title>Genome sequences of Thiorhodococcus mannitoliphagus and Thiorhodococcus minor, purple sulfur photosynthetic bacteria in the gammaproteobacterial family, Chromatiaceae.</title>
        <authorList>
            <person name="Aviles F.A."/>
            <person name="Meyer T.E."/>
            <person name="Kyndt J.A."/>
        </authorList>
    </citation>
    <scope>NUCLEOTIDE SEQUENCE [LARGE SCALE GENOMIC DNA]</scope>
    <source>
        <strain evidence="6 7">DSM 18266</strain>
    </source>
</reference>
<keyword evidence="3" id="KW-1006">Bacterial flagellum protein export</keyword>
<proteinExistence type="inferred from homology"/>
<evidence type="ECO:0000313" key="6">
    <source>
        <dbReference type="EMBL" id="NEX20142.1"/>
    </source>
</evidence>
<feature type="region of interest" description="Disordered" evidence="5">
    <location>
        <begin position="97"/>
        <end position="136"/>
    </location>
</feature>
<evidence type="ECO:0000256" key="2">
    <source>
        <dbReference type="ARBA" id="ARBA00021622"/>
    </source>
</evidence>
<sequence length="136" mass="14436">MNEDGKPPPKTKAVALHWDGEQAPRVTASGVGLTAQQILEIAEEHGVPLQQDPVLVEALAQIPVGDEIPRKLYVAVAEVLAFVFALEGIDPRAQTFIPAGQDGADALDETDRADAAGADSVDLSPRAEIPRLDHED</sequence>
<evidence type="ECO:0000313" key="7">
    <source>
        <dbReference type="Proteomes" id="UP000471640"/>
    </source>
</evidence>
<protein>
    <recommendedName>
        <fullName evidence="2">Flagellar biosynthetic protein FlhB</fullName>
    </recommendedName>
</protein>
<comment type="caution">
    <text evidence="6">The sequence shown here is derived from an EMBL/GenBank/DDBJ whole genome shotgun (WGS) entry which is preliminary data.</text>
</comment>
<dbReference type="GO" id="GO:0009306">
    <property type="term" value="P:protein secretion"/>
    <property type="evidence" value="ECO:0007669"/>
    <property type="project" value="InterPro"/>
</dbReference>
<dbReference type="AlphaFoldDB" id="A0A6P1DVN4"/>
<dbReference type="Gene3D" id="3.40.1690.10">
    <property type="entry name" value="secretion proteins EscU"/>
    <property type="match status" value="1"/>
</dbReference>
<gene>
    <name evidence="6" type="ORF">G3480_07400</name>
</gene>
<evidence type="ECO:0000256" key="3">
    <source>
        <dbReference type="ARBA" id="ARBA00023225"/>
    </source>
</evidence>
<keyword evidence="7" id="KW-1185">Reference proteome</keyword>
<name>A0A6P1DVN4_9GAMM</name>
<organism evidence="6 7">
    <name type="scientific">Thiorhodococcus mannitoliphagus</name>
    <dbReference type="NCBI Taxonomy" id="329406"/>
    <lineage>
        <taxon>Bacteria</taxon>
        <taxon>Pseudomonadati</taxon>
        <taxon>Pseudomonadota</taxon>
        <taxon>Gammaproteobacteria</taxon>
        <taxon>Chromatiales</taxon>
        <taxon>Chromatiaceae</taxon>
        <taxon>Thiorhodococcus</taxon>
    </lineage>
</organism>
<dbReference type="Proteomes" id="UP000471640">
    <property type="component" value="Unassembled WGS sequence"/>
</dbReference>
<dbReference type="GO" id="GO:0005886">
    <property type="term" value="C:plasma membrane"/>
    <property type="evidence" value="ECO:0007669"/>
    <property type="project" value="TreeGrafter"/>
</dbReference>